<gene>
    <name evidence="2" type="ORF">SNAT2548_LOCUS21493</name>
</gene>
<evidence type="ECO:0000313" key="3">
    <source>
        <dbReference type="Proteomes" id="UP000604046"/>
    </source>
</evidence>
<organism evidence="2 3">
    <name type="scientific">Symbiodinium natans</name>
    <dbReference type="NCBI Taxonomy" id="878477"/>
    <lineage>
        <taxon>Eukaryota</taxon>
        <taxon>Sar</taxon>
        <taxon>Alveolata</taxon>
        <taxon>Dinophyceae</taxon>
        <taxon>Suessiales</taxon>
        <taxon>Symbiodiniaceae</taxon>
        <taxon>Symbiodinium</taxon>
    </lineage>
</organism>
<name>A0A812QMH1_9DINO</name>
<keyword evidence="3" id="KW-1185">Reference proteome</keyword>
<dbReference type="AlphaFoldDB" id="A0A812QMH1"/>
<dbReference type="Proteomes" id="UP000604046">
    <property type="component" value="Unassembled WGS sequence"/>
</dbReference>
<feature type="region of interest" description="Disordered" evidence="1">
    <location>
        <begin position="54"/>
        <end position="165"/>
    </location>
</feature>
<reference evidence="2" key="1">
    <citation type="submission" date="2021-02" db="EMBL/GenBank/DDBJ databases">
        <authorList>
            <person name="Dougan E. K."/>
            <person name="Rhodes N."/>
            <person name="Thang M."/>
            <person name="Chan C."/>
        </authorList>
    </citation>
    <scope>NUCLEOTIDE SEQUENCE</scope>
</reference>
<dbReference type="EMBL" id="CAJNDS010002255">
    <property type="protein sequence ID" value="CAE7394473.1"/>
    <property type="molecule type" value="Genomic_DNA"/>
</dbReference>
<evidence type="ECO:0000256" key="1">
    <source>
        <dbReference type="SAM" id="MobiDB-lite"/>
    </source>
</evidence>
<feature type="compositionally biased region" description="Low complexity" evidence="1">
    <location>
        <begin position="117"/>
        <end position="140"/>
    </location>
</feature>
<evidence type="ECO:0000313" key="2">
    <source>
        <dbReference type="EMBL" id="CAE7394473.1"/>
    </source>
</evidence>
<proteinExistence type="predicted"/>
<dbReference type="OrthoDB" id="447371at2759"/>
<sequence length="228" mass="24634">MDEEVWNKLRQQLRSLQDNIDQITTKFAPGPFTAEYQDAGKMHSVCGPRPKTGTLSASEGTLGYPSKTPQSARSHREMDTRIFLPPQHVPQMGPTGPTSPVGPMGHIPGRFQRVSHTQLPVPQTPQTPQSTSSNSSMRPQGPQGPPAWHLQSHLPEHVPSSATSESSATVSKACAKGSGKLQHELEAVGYAPTFEQCCEQSAFGRRAAVVEHPLPAAAPVSYSQDLRN</sequence>
<protein>
    <submittedName>
        <fullName evidence="2">Uncharacterized protein</fullName>
    </submittedName>
</protein>
<comment type="caution">
    <text evidence="2">The sequence shown here is derived from an EMBL/GenBank/DDBJ whole genome shotgun (WGS) entry which is preliminary data.</text>
</comment>
<accession>A0A812QMH1</accession>